<organism evidence="10">
    <name type="scientific">freshwater metagenome</name>
    <dbReference type="NCBI Taxonomy" id="449393"/>
    <lineage>
        <taxon>unclassified sequences</taxon>
        <taxon>metagenomes</taxon>
        <taxon>ecological metagenomes</taxon>
    </lineage>
</organism>
<dbReference type="GO" id="GO:0140663">
    <property type="term" value="F:ATP-dependent FeS chaperone activity"/>
    <property type="evidence" value="ECO:0007669"/>
    <property type="project" value="InterPro"/>
</dbReference>
<dbReference type="EMBL" id="CAFBLK010000097">
    <property type="protein sequence ID" value="CAB4866531.1"/>
    <property type="molecule type" value="Genomic_DNA"/>
</dbReference>
<gene>
    <name evidence="8" type="ORF">UFOPK2242_01333</name>
    <name evidence="9" type="ORF">UFOPK2925_01597</name>
    <name evidence="10" type="ORF">UFOPK3317_00681</name>
</gene>
<dbReference type="Pfam" id="PF01883">
    <property type="entry name" value="FeS_assembly_P"/>
    <property type="match status" value="1"/>
</dbReference>
<keyword evidence="5" id="KW-0411">Iron-sulfur</keyword>
<evidence type="ECO:0000313" key="9">
    <source>
        <dbReference type="EMBL" id="CAB4792772.1"/>
    </source>
</evidence>
<dbReference type="CDD" id="cd02037">
    <property type="entry name" value="Mrp_NBP35"/>
    <property type="match status" value="1"/>
</dbReference>
<evidence type="ECO:0000256" key="4">
    <source>
        <dbReference type="ARBA" id="ARBA00023004"/>
    </source>
</evidence>
<evidence type="ECO:0000313" key="8">
    <source>
        <dbReference type="EMBL" id="CAB4668577.1"/>
    </source>
</evidence>
<dbReference type="InterPro" id="IPR027417">
    <property type="entry name" value="P-loop_NTPase"/>
</dbReference>
<dbReference type="HAMAP" id="MF_02040">
    <property type="entry name" value="Mrp_NBP35"/>
    <property type="match status" value="1"/>
</dbReference>
<dbReference type="EMBL" id="CAEZWM010000199">
    <property type="protein sequence ID" value="CAB4668577.1"/>
    <property type="molecule type" value="Genomic_DNA"/>
</dbReference>
<feature type="region of interest" description="Disordered" evidence="6">
    <location>
        <begin position="91"/>
        <end position="120"/>
    </location>
</feature>
<proteinExistence type="inferred from homology"/>
<dbReference type="InterPro" id="IPR033756">
    <property type="entry name" value="YlxH/NBP35"/>
</dbReference>
<dbReference type="SUPFAM" id="SSF117916">
    <property type="entry name" value="Fe-S cluster assembly (FSCA) domain-like"/>
    <property type="match status" value="1"/>
</dbReference>
<dbReference type="InterPro" id="IPR002744">
    <property type="entry name" value="MIP18-like"/>
</dbReference>
<evidence type="ECO:0000313" key="10">
    <source>
        <dbReference type="EMBL" id="CAB4866531.1"/>
    </source>
</evidence>
<reference evidence="10" key="1">
    <citation type="submission" date="2020-05" db="EMBL/GenBank/DDBJ databases">
        <authorList>
            <person name="Chiriac C."/>
            <person name="Salcher M."/>
            <person name="Ghai R."/>
            <person name="Kavagutti S V."/>
        </authorList>
    </citation>
    <scope>NUCLEOTIDE SEQUENCE</scope>
</reference>
<dbReference type="InterPro" id="IPR044304">
    <property type="entry name" value="NUBPL-like"/>
</dbReference>
<dbReference type="AlphaFoldDB" id="A0A6J7D8I3"/>
<evidence type="ECO:0000256" key="2">
    <source>
        <dbReference type="ARBA" id="ARBA00022741"/>
    </source>
</evidence>
<dbReference type="PANTHER" id="PTHR42961">
    <property type="entry name" value="IRON-SULFUR PROTEIN NUBPL"/>
    <property type="match status" value="1"/>
</dbReference>
<feature type="domain" description="MIP18 family-like" evidence="7">
    <location>
        <begin position="9"/>
        <end position="74"/>
    </location>
</feature>
<dbReference type="SUPFAM" id="SSF52540">
    <property type="entry name" value="P-loop containing nucleoside triphosphate hydrolases"/>
    <property type="match status" value="1"/>
</dbReference>
<name>A0A6J7D8I3_9ZZZZ</name>
<dbReference type="EMBL" id="CAEZZU010000309">
    <property type="protein sequence ID" value="CAB4792772.1"/>
    <property type="molecule type" value="Genomic_DNA"/>
</dbReference>
<dbReference type="FunFam" id="3.40.50.300:FF:001119">
    <property type="entry name" value="Iron-sulfur cluster carrier protein"/>
    <property type="match status" value="1"/>
</dbReference>
<dbReference type="GO" id="GO:0005524">
    <property type="term" value="F:ATP binding"/>
    <property type="evidence" value="ECO:0007669"/>
    <property type="project" value="UniProtKB-KW"/>
</dbReference>
<keyword evidence="4" id="KW-0408">Iron</keyword>
<dbReference type="Gene3D" id="3.40.50.300">
    <property type="entry name" value="P-loop containing nucleotide triphosphate hydrolases"/>
    <property type="match status" value="1"/>
</dbReference>
<evidence type="ECO:0000256" key="3">
    <source>
        <dbReference type="ARBA" id="ARBA00022840"/>
    </source>
</evidence>
<keyword evidence="3" id="KW-0067">ATP-binding</keyword>
<dbReference type="Gene3D" id="3.30.300.130">
    <property type="entry name" value="Fe-S cluster assembly (FSCA)"/>
    <property type="match status" value="1"/>
</dbReference>
<accession>A0A6J7D8I3</accession>
<sequence>MASQLEANTALGEVQDPELRRSLVDLGIIRSVAVDGDLAVIGIVPPLEDLGYRGSLHGVITEALVALEGISRVEFTVTEPTPAELKAVASRLRREPPPNPLAVTDAANPPPPRQRANPFGSSNTRILAIASGKGGVGKSSITTNLAIALAQRGHSVAAVDADVWGFSMPRMLGIHRPPETIDDLIIPPSSNGVRLISMGYFAREDQAVVWRGPMLHKALEQFLTDVYWDEPDYLLVDMPPGTGDVSLSIAQFLPRAEVIVVTTPQPAAQKVAQRAAAMADKVDLKVIGVIENMSWFRGDDGKSYEIFGQGGGDELATSLGVPLLAKIPLVPVLREGGDDGNPIIISHPEDEASACFRAAAERIDTELAPRQIRRPELRIN</sequence>
<dbReference type="GO" id="GO:0046872">
    <property type="term" value="F:metal ion binding"/>
    <property type="evidence" value="ECO:0007669"/>
    <property type="project" value="UniProtKB-KW"/>
</dbReference>
<dbReference type="GO" id="GO:0016226">
    <property type="term" value="P:iron-sulfur cluster assembly"/>
    <property type="evidence" value="ECO:0007669"/>
    <property type="project" value="InterPro"/>
</dbReference>
<evidence type="ECO:0000256" key="1">
    <source>
        <dbReference type="ARBA" id="ARBA00022723"/>
    </source>
</evidence>
<evidence type="ECO:0000259" key="7">
    <source>
        <dbReference type="Pfam" id="PF01883"/>
    </source>
</evidence>
<evidence type="ECO:0000256" key="5">
    <source>
        <dbReference type="ARBA" id="ARBA00023014"/>
    </source>
</evidence>
<dbReference type="InterPro" id="IPR034904">
    <property type="entry name" value="FSCA_dom_sf"/>
</dbReference>
<protein>
    <submittedName>
        <fullName evidence="10">Unannotated protein</fullName>
    </submittedName>
</protein>
<keyword evidence="1" id="KW-0479">Metal-binding</keyword>
<dbReference type="PANTHER" id="PTHR42961:SF2">
    <property type="entry name" value="IRON-SULFUR PROTEIN NUBPL"/>
    <property type="match status" value="1"/>
</dbReference>
<dbReference type="InterPro" id="IPR019591">
    <property type="entry name" value="Mrp/NBP35_ATP-bd"/>
</dbReference>
<keyword evidence="2" id="KW-0547">Nucleotide-binding</keyword>
<dbReference type="Pfam" id="PF10609">
    <property type="entry name" value="ParA"/>
    <property type="match status" value="1"/>
</dbReference>
<dbReference type="GO" id="GO:0051539">
    <property type="term" value="F:4 iron, 4 sulfur cluster binding"/>
    <property type="evidence" value="ECO:0007669"/>
    <property type="project" value="TreeGrafter"/>
</dbReference>
<evidence type="ECO:0000256" key="6">
    <source>
        <dbReference type="SAM" id="MobiDB-lite"/>
    </source>
</evidence>